<keyword evidence="7" id="KW-1278">Translocase</keyword>
<gene>
    <name evidence="10" type="primary">btuD_36</name>
    <name evidence="10" type="ORF">SDC9_12778</name>
</gene>
<keyword evidence="4" id="KW-1003">Cell membrane</keyword>
<dbReference type="InterPro" id="IPR003439">
    <property type="entry name" value="ABC_transporter-like_ATP-bd"/>
</dbReference>
<name>A0A644TJF5_9ZZZZ</name>
<dbReference type="PROSITE" id="PS00211">
    <property type="entry name" value="ABC_TRANSPORTER_1"/>
    <property type="match status" value="1"/>
</dbReference>
<dbReference type="InterPro" id="IPR050763">
    <property type="entry name" value="ABC_transporter_ATP-binding"/>
</dbReference>
<dbReference type="InterPro" id="IPR003593">
    <property type="entry name" value="AAA+_ATPase"/>
</dbReference>
<reference evidence="10" key="1">
    <citation type="submission" date="2019-08" db="EMBL/GenBank/DDBJ databases">
        <authorList>
            <person name="Kucharzyk K."/>
            <person name="Murdoch R.W."/>
            <person name="Higgins S."/>
            <person name="Loffler F."/>
        </authorList>
    </citation>
    <scope>NUCLEOTIDE SEQUENCE</scope>
</reference>
<comment type="caution">
    <text evidence="10">The sequence shown here is derived from an EMBL/GenBank/DDBJ whole genome shotgun (WGS) entry which is preliminary data.</text>
</comment>
<evidence type="ECO:0000256" key="2">
    <source>
        <dbReference type="ARBA" id="ARBA00005417"/>
    </source>
</evidence>
<keyword evidence="6 10" id="KW-0067">ATP-binding</keyword>
<sequence>MKFAVGRLLGDTLGGKMLKIQNLGKNFGTRIAVDNLTLNINGGEIFGLLGPNGAGKTTLVRMLTLLAKVTSGTATIDGHDILADADEVKELIGVVPQNLNLDYDLTGWENLQLQARMHHITNKKECAERIADILDFVELSDRANDICRTYSGGMKRRLMIGMALVHKPKILFLDEPTVGLDPQVRRKMWDLIRTMNANGMTVLLTTHYIEEAEQLCDRVGIMEHGKLIALETPKGLIDKVGKVAVEWMTDENSHSKVFATREEAMVFAATMSENATIRAANLEDVFIELTGRKVNE</sequence>
<dbReference type="PANTHER" id="PTHR42711">
    <property type="entry name" value="ABC TRANSPORTER ATP-BINDING PROTEIN"/>
    <property type="match status" value="1"/>
</dbReference>
<dbReference type="InterPro" id="IPR027417">
    <property type="entry name" value="P-loop_NTPase"/>
</dbReference>
<comment type="similarity">
    <text evidence="2">Belongs to the ABC transporter superfamily.</text>
</comment>
<keyword evidence="3" id="KW-0813">Transport</keyword>
<dbReference type="AlphaFoldDB" id="A0A644TJF5"/>
<dbReference type="GO" id="GO:0016887">
    <property type="term" value="F:ATP hydrolysis activity"/>
    <property type="evidence" value="ECO:0007669"/>
    <property type="project" value="InterPro"/>
</dbReference>
<accession>A0A644TJF5</accession>
<evidence type="ECO:0000256" key="4">
    <source>
        <dbReference type="ARBA" id="ARBA00022475"/>
    </source>
</evidence>
<evidence type="ECO:0000256" key="8">
    <source>
        <dbReference type="ARBA" id="ARBA00023136"/>
    </source>
</evidence>
<evidence type="ECO:0000313" key="10">
    <source>
        <dbReference type="EMBL" id="MPL67088.1"/>
    </source>
</evidence>
<dbReference type="PROSITE" id="PS50893">
    <property type="entry name" value="ABC_TRANSPORTER_2"/>
    <property type="match status" value="1"/>
</dbReference>
<dbReference type="SUPFAM" id="SSF52540">
    <property type="entry name" value="P-loop containing nucleoside triphosphate hydrolases"/>
    <property type="match status" value="1"/>
</dbReference>
<evidence type="ECO:0000256" key="1">
    <source>
        <dbReference type="ARBA" id="ARBA00004236"/>
    </source>
</evidence>
<feature type="domain" description="ABC transporter" evidence="9">
    <location>
        <begin position="18"/>
        <end position="249"/>
    </location>
</feature>
<evidence type="ECO:0000256" key="3">
    <source>
        <dbReference type="ARBA" id="ARBA00022448"/>
    </source>
</evidence>
<evidence type="ECO:0000256" key="6">
    <source>
        <dbReference type="ARBA" id="ARBA00022840"/>
    </source>
</evidence>
<dbReference type="Gene3D" id="3.40.50.300">
    <property type="entry name" value="P-loop containing nucleotide triphosphate hydrolases"/>
    <property type="match status" value="1"/>
</dbReference>
<dbReference type="FunFam" id="3.40.50.300:FF:000589">
    <property type="entry name" value="ABC transporter, ATP-binding subunit"/>
    <property type="match status" value="1"/>
</dbReference>
<proteinExistence type="inferred from homology"/>
<evidence type="ECO:0000256" key="7">
    <source>
        <dbReference type="ARBA" id="ARBA00022967"/>
    </source>
</evidence>
<dbReference type="Pfam" id="PF00005">
    <property type="entry name" value="ABC_tran"/>
    <property type="match status" value="1"/>
</dbReference>
<dbReference type="PANTHER" id="PTHR42711:SF5">
    <property type="entry name" value="ABC TRANSPORTER ATP-BINDING PROTEIN NATA"/>
    <property type="match status" value="1"/>
</dbReference>
<organism evidence="10">
    <name type="scientific">bioreactor metagenome</name>
    <dbReference type="NCBI Taxonomy" id="1076179"/>
    <lineage>
        <taxon>unclassified sequences</taxon>
        <taxon>metagenomes</taxon>
        <taxon>ecological metagenomes</taxon>
    </lineage>
</organism>
<evidence type="ECO:0000259" key="9">
    <source>
        <dbReference type="PROSITE" id="PS50893"/>
    </source>
</evidence>
<comment type="subcellular location">
    <subcellularLocation>
        <location evidence="1">Cell membrane</location>
    </subcellularLocation>
</comment>
<protein>
    <submittedName>
        <fullName evidence="10">Vitamin B12 import ATP-binding protein BtuD</fullName>
    </submittedName>
</protein>
<dbReference type="InterPro" id="IPR017871">
    <property type="entry name" value="ABC_transporter-like_CS"/>
</dbReference>
<dbReference type="GO" id="GO:0005524">
    <property type="term" value="F:ATP binding"/>
    <property type="evidence" value="ECO:0007669"/>
    <property type="project" value="UniProtKB-KW"/>
</dbReference>
<dbReference type="EMBL" id="VSSQ01000035">
    <property type="protein sequence ID" value="MPL67088.1"/>
    <property type="molecule type" value="Genomic_DNA"/>
</dbReference>
<keyword evidence="8" id="KW-0472">Membrane</keyword>
<evidence type="ECO:0000256" key="5">
    <source>
        <dbReference type="ARBA" id="ARBA00022741"/>
    </source>
</evidence>
<keyword evidence="5" id="KW-0547">Nucleotide-binding</keyword>
<dbReference type="GO" id="GO:0005886">
    <property type="term" value="C:plasma membrane"/>
    <property type="evidence" value="ECO:0007669"/>
    <property type="project" value="UniProtKB-SubCell"/>
</dbReference>
<dbReference type="SMART" id="SM00382">
    <property type="entry name" value="AAA"/>
    <property type="match status" value="1"/>
</dbReference>